<organism evidence="1">
    <name type="scientific">Anguilla anguilla</name>
    <name type="common">European freshwater eel</name>
    <name type="synonym">Muraena anguilla</name>
    <dbReference type="NCBI Taxonomy" id="7936"/>
    <lineage>
        <taxon>Eukaryota</taxon>
        <taxon>Metazoa</taxon>
        <taxon>Chordata</taxon>
        <taxon>Craniata</taxon>
        <taxon>Vertebrata</taxon>
        <taxon>Euteleostomi</taxon>
        <taxon>Actinopterygii</taxon>
        <taxon>Neopterygii</taxon>
        <taxon>Teleostei</taxon>
        <taxon>Anguilliformes</taxon>
        <taxon>Anguillidae</taxon>
        <taxon>Anguilla</taxon>
    </lineage>
</organism>
<protein>
    <submittedName>
        <fullName evidence="1">Uncharacterized protein</fullName>
    </submittedName>
</protein>
<dbReference type="AlphaFoldDB" id="A0A0E9SMJ1"/>
<dbReference type="EMBL" id="GBXM01066707">
    <property type="protein sequence ID" value="JAH41870.1"/>
    <property type="molecule type" value="Transcribed_RNA"/>
</dbReference>
<reference evidence="1" key="2">
    <citation type="journal article" date="2015" name="Fish Shellfish Immunol.">
        <title>Early steps in the European eel (Anguilla anguilla)-Vibrio vulnificus interaction in the gills: Role of the RtxA13 toxin.</title>
        <authorList>
            <person name="Callol A."/>
            <person name="Pajuelo D."/>
            <person name="Ebbesson L."/>
            <person name="Teles M."/>
            <person name="MacKenzie S."/>
            <person name="Amaro C."/>
        </authorList>
    </citation>
    <scope>NUCLEOTIDE SEQUENCE</scope>
</reference>
<proteinExistence type="predicted"/>
<reference evidence="1" key="1">
    <citation type="submission" date="2014-11" db="EMBL/GenBank/DDBJ databases">
        <authorList>
            <person name="Amaro Gonzalez C."/>
        </authorList>
    </citation>
    <scope>NUCLEOTIDE SEQUENCE</scope>
</reference>
<sequence>MHTVSGNPNRLLYISKIYEKSGPVSTPSML</sequence>
<evidence type="ECO:0000313" key="1">
    <source>
        <dbReference type="EMBL" id="JAH41870.1"/>
    </source>
</evidence>
<name>A0A0E9SMJ1_ANGAN</name>
<accession>A0A0E9SMJ1</accession>